<keyword evidence="1" id="KW-0472">Membrane</keyword>
<feature type="transmembrane region" description="Helical" evidence="1">
    <location>
        <begin position="162"/>
        <end position="182"/>
    </location>
</feature>
<dbReference type="STRING" id="683228.GA0070617_5423"/>
<gene>
    <name evidence="2" type="ORF">GA0070617_5423</name>
</gene>
<evidence type="ECO:0000313" key="2">
    <source>
        <dbReference type="EMBL" id="SCL64243.1"/>
    </source>
</evidence>
<dbReference type="OrthoDB" id="3404556at2"/>
<reference evidence="2 3" key="1">
    <citation type="submission" date="2016-06" db="EMBL/GenBank/DDBJ databases">
        <authorList>
            <person name="Kjaerup R.B."/>
            <person name="Dalgaard T.S."/>
            <person name="Juul-Madsen H.R."/>
        </authorList>
    </citation>
    <scope>NUCLEOTIDE SEQUENCE [LARGE SCALE GENOMIC DNA]</scope>
    <source>
        <strain evidence="2 3">DSM 45577</strain>
    </source>
</reference>
<dbReference type="RefSeq" id="WP_091444687.1">
    <property type="nucleotide sequence ID" value="NZ_BMMJ01000007.1"/>
</dbReference>
<organism evidence="2 3">
    <name type="scientific">Micromonospora yangpuensis</name>
    <dbReference type="NCBI Taxonomy" id="683228"/>
    <lineage>
        <taxon>Bacteria</taxon>
        <taxon>Bacillati</taxon>
        <taxon>Actinomycetota</taxon>
        <taxon>Actinomycetes</taxon>
        <taxon>Micromonosporales</taxon>
        <taxon>Micromonosporaceae</taxon>
        <taxon>Micromonospora</taxon>
    </lineage>
</organism>
<sequence length="250" mass="26446">MLLPLTLLTQVLPTLIISVVTLLLDPTFGIEEPAPGALPVLPDGFTRDMVVFGITLLAATVLVGLVQSIGWAAGSWVIARQAAGEPVDFATALRYGLRRALGLWGWTLVLGLLILVGVCFCILPGIYLAAALSLAGPVYLFERSNPIGRSFRMFHDRFGMMLGRVALLGAVVFGIAVLLDLLESVGMLPFGDDPMTSPQLTVGAIVVVSLSALLSLPAHLIQLVGLVVTYAEQRIHEAPVNSARLAAELG</sequence>
<feature type="transmembrane region" description="Helical" evidence="1">
    <location>
        <begin position="53"/>
        <end position="79"/>
    </location>
</feature>
<keyword evidence="1" id="KW-0812">Transmembrane</keyword>
<keyword evidence="3" id="KW-1185">Reference proteome</keyword>
<evidence type="ECO:0008006" key="4">
    <source>
        <dbReference type="Google" id="ProtNLM"/>
    </source>
</evidence>
<feature type="transmembrane region" description="Helical" evidence="1">
    <location>
        <begin position="202"/>
        <end position="228"/>
    </location>
</feature>
<name>A0A1C6VD08_9ACTN</name>
<evidence type="ECO:0000256" key="1">
    <source>
        <dbReference type="SAM" id="Phobius"/>
    </source>
</evidence>
<evidence type="ECO:0000313" key="3">
    <source>
        <dbReference type="Proteomes" id="UP000198937"/>
    </source>
</evidence>
<accession>A0A1C6VD08</accession>
<dbReference type="Proteomes" id="UP000198937">
    <property type="component" value="Unassembled WGS sequence"/>
</dbReference>
<feature type="transmembrane region" description="Helical" evidence="1">
    <location>
        <begin position="124"/>
        <end position="141"/>
    </location>
</feature>
<protein>
    <recommendedName>
        <fullName evidence="4">Membrane domain of glycerophosphoryl diester phosphodiesterase</fullName>
    </recommendedName>
</protein>
<proteinExistence type="predicted"/>
<dbReference type="AlphaFoldDB" id="A0A1C6VD08"/>
<feature type="transmembrane region" description="Helical" evidence="1">
    <location>
        <begin position="100"/>
        <end position="118"/>
    </location>
</feature>
<dbReference type="EMBL" id="FMIA01000002">
    <property type="protein sequence ID" value="SCL64243.1"/>
    <property type="molecule type" value="Genomic_DNA"/>
</dbReference>
<keyword evidence="1" id="KW-1133">Transmembrane helix</keyword>